<proteinExistence type="inferred from homology"/>
<evidence type="ECO:0000259" key="4">
    <source>
        <dbReference type="Pfam" id="PF08241"/>
    </source>
</evidence>
<dbReference type="EMBL" id="JAYFSJ010000018">
    <property type="protein sequence ID" value="MEN7433136.1"/>
    <property type="molecule type" value="Genomic_DNA"/>
</dbReference>
<dbReference type="SUPFAM" id="SSF53335">
    <property type="entry name" value="S-adenosyl-L-methionine-dependent methyltransferases"/>
    <property type="match status" value="1"/>
</dbReference>
<dbReference type="Gene3D" id="3.40.50.150">
    <property type="entry name" value="Vaccinia Virus protein VP39"/>
    <property type="match status" value="1"/>
</dbReference>
<dbReference type="Pfam" id="PF08241">
    <property type="entry name" value="Methyltransf_11"/>
    <property type="match status" value="1"/>
</dbReference>
<dbReference type="GO" id="GO:0008168">
    <property type="term" value="F:methyltransferase activity"/>
    <property type="evidence" value="ECO:0007669"/>
    <property type="project" value="UniProtKB-KW"/>
</dbReference>
<dbReference type="InterPro" id="IPR013216">
    <property type="entry name" value="Methyltransf_11"/>
</dbReference>
<gene>
    <name evidence="5" type="ORF">VA599_20555</name>
</gene>
<dbReference type="Proteomes" id="UP001405405">
    <property type="component" value="Unassembled WGS sequence"/>
</dbReference>
<dbReference type="CDD" id="cd02440">
    <property type="entry name" value="AdoMet_MTases"/>
    <property type="match status" value="1"/>
</dbReference>
<dbReference type="RefSeq" id="WP_346790370.1">
    <property type="nucleotide sequence ID" value="NZ_JAYFSJ010000018.1"/>
</dbReference>
<dbReference type="PANTHER" id="PTHR44942:SF4">
    <property type="entry name" value="METHYLTRANSFERASE TYPE 11 DOMAIN-CONTAINING PROTEIN"/>
    <property type="match status" value="1"/>
</dbReference>
<reference evidence="5 6" key="1">
    <citation type="submission" date="2023-12" db="EMBL/GenBank/DDBJ databases">
        <title>Chromobacterium sp. strain TRC.1.1.SA producing antimicrobial pigment.</title>
        <authorList>
            <person name="Verma N."/>
            <person name="Choksket S."/>
            <person name="Pinnaka A.K."/>
            <person name="Korpole S."/>
        </authorList>
    </citation>
    <scope>NUCLEOTIDE SEQUENCE [LARGE SCALE GENOMIC DNA]</scope>
    <source>
        <strain evidence="5 6">TRC1.1.SA</strain>
    </source>
</reference>
<protein>
    <submittedName>
        <fullName evidence="5">Methyltransferase domain-containing protein</fullName>
    </submittedName>
</protein>
<evidence type="ECO:0000256" key="2">
    <source>
        <dbReference type="ARBA" id="ARBA00022603"/>
    </source>
</evidence>
<keyword evidence="2 5" id="KW-0489">Methyltransferase</keyword>
<evidence type="ECO:0000313" key="5">
    <source>
        <dbReference type="EMBL" id="MEN7433136.1"/>
    </source>
</evidence>
<dbReference type="InterPro" id="IPR029063">
    <property type="entry name" value="SAM-dependent_MTases_sf"/>
</dbReference>
<name>A0ABV0CPP6_9NEIS</name>
<dbReference type="InterPro" id="IPR051052">
    <property type="entry name" value="Diverse_substrate_MTase"/>
</dbReference>
<sequence>MDTLHGQAKTGFAREAQAYERGRPEYAPELGDWLRRELGLRPDSAALDLGAGTGKFTHLLATVAGEAAAVEPVDEMRAQLQARLPGLRALKGSAEEIPLPDASMDVVACAQAFHWFANEEALREIHRVLKPGGSLGLIWNVRDESCDWVARISELLAPYEGDTPRFHSGAWRLPFETTGYFAAPALTMLPHSHVGPPERVIVDRFLSVSFIAALPDDEKRRFAEALRRLISTHPDLRGRDEVAFPYRTEAYRCLRR</sequence>
<dbReference type="PANTHER" id="PTHR44942">
    <property type="entry name" value="METHYLTRANSF_11 DOMAIN-CONTAINING PROTEIN"/>
    <property type="match status" value="1"/>
</dbReference>
<evidence type="ECO:0000256" key="1">
    <source>
        <dbReference type="ARBA" id="ARBA00008361"/>
    </source>
</evidence>
<comment type="similarity">
    <text evidence="1">Belongs to the methyltransferase superfamily.</text>
</comment>
<dbReference type="GO" id="GO:0032259">
    <property type="term" value="P:methylation"/>
    <property type="evidence" value="ECO:0007669"/>
    <property type="project" value="UniProtKB-KW"/>
</dbReference>
<evidence type="ECO:0000256" key="3">
    <source>
        <dbReference type="ARBA" id="ARBA00022679"/>
    </source>
</evidence>
<accession>A0ABV0CPP6</accession>
<keyword evidence="6" id="KW-1185">Reference proteome</keyword>
<organism evidence="5 6">
    <name type="scientific">Chromobacterium indicum</name>
    <dbReference type="NCBI Taxonomy" id="3110228"/>
    <lineage>
        <taxon>Bacteria</taxon>
        <taxon>Pseudomonadati</taxon>
        <taxon>Pseudomonadota</taxon>
        <taxon>Betaproteobacteria</taxon>
        <taxon>Neisseriales</taxon>
        <taxon>Chromobacteriaceae</taxon>
        <taxon>Chromobacterium</taxon>
    </lineage>
</organism>
<evidence type="ECO:0000313" key="6">
    <source>
        <dbReference type="Proteomes" id="UP001405405"/>
    </source>
</evidence>
<keyword evidence="3" id="KW-0808">Transferase</keyword>
<feature type="domain" description="Methyltransferase type 11" evidence="4">
    <location>
        <begin position="47"/>
        <end position="135"/>
    </location>
</feature>
<comment type="caution">
    <text evidence="5">The sequence shown here is derived from an EMBL/GenBank/DDBJ whole genome shotgun (WGS) entry which is preliminary data.</text>
</comment>